<gene>
    <name evidence="2" type="ORF">GCM10007368_00300</name>
</gene>
<keyword evidence="3" id="KW-1185">Reference proteome</keyword>
<dbReference type="RefSeq" id="WP_188521629.1">
    <property type="nucleotide sequence ID" value="NZ_BMDG01000001.1"/>
</dbReference>
<evidence type="ECO:0000256" key="1">
    <source>
        <dbReference type="SAM" id="MobiDB-lite"/>
    </source>
</evidence>
<dbReference type="Proteomes" id="UP000632535">
    <property type="component" value="Unassembled WGS sequence"/>
</dbReference>
<sequence>MGDRQVGPHEAARRESSTEAQSSRREKEAAVARWKDDGGMVPDVVTGADPDPDTNEAGEAR</sequence>
<dbReference type="EMBL" id="BMDG01000001">
    <property type="protein sequence ID" value="GGI04269.1"/>
    <property type="molecule type" value="Genomic_DNA"/>
</dbReference>
<organism evidence="2 3">
    <name type="scientific">Isoptericola cucumis</name>
    <dbReference type="NCBI Taxonomy" id="1776856"/>
    <lineage>
        <taxon>Bacteria</taxon>
        <taxon>Bacillati</taxon>
        <taxon>Actinomycetota</taxon>
        <taxon>Actinomycetes</taxon>
        <taxon>Micrococcales</taxon>
        <taxon>Promicromonosporaceae</taxon>
        <taxon>Isoptericola</taxon>
    </lineage>
</organism>
<feature type="compositionally biased region" description="Basic and acidic residues" evidence="1">
    <location>
        <begin position="1"/>
        <end position="38"/>
    </location>
</feature>
<reference evidence="3" key="1">
    <citation type="journal article" date="2019" name="Int. J. Syst. Evol. Microbiol.">
        <title>The Global Catalogue of Microorganisms (GCM) 10K type strain sequencing project: providing services to taxonomists for standard genome sequencing and annotation.</title>
        <authorList>
            <consortium name="The Broad Institute Genomics Platform"/>
            <consortium name="The Broad Institute Genome Sequencing Center for Infectious Disease"/>
            <person name="Wu L."/>
            <person name="Ma J."/>
        </authorList>
    </citation>
    <scope>NUCLEOTIDE SEQUENCE [LARGE SCALE GENOMIC DNA]</scope>
    <source>
        <strain evidence="3">CCM 8653</strain>
    </source>
</reference>
<evidence type="ECO:0000313" key="3">
    <source>
        <dbReference type="Proteomes" id="UP000632535"/>
    </source>
</evidence>
<evidence type="ECO:0000313" key="2">
    <source>
        <dbReference type="EMBL" id="GGI04269.1"/>
    </source>
</evidence>
<protein>
    <submittedName>
        <fullName evidence="2">Uncharacterized protein</fullName>
    </submittedName>
</protein>
<accession>A0ABQ2B3I1</accession>
<proteinExistence type="predicted"/>
<name>A0ABQ2B3I1_9MICO</name>
<feature type="compositionally biased region" description="Acidic residues" evidence="1">
    <location>
        <begin position="50"/>
        <end position="61"/>
    </location>
</feature>
<comment type="caution">
    <text evidence="2">The sequence shown here is derived from an EMBL/GenBank/DDBJ whole genome shotgun (WGS) entry which is preliminary data.</text>
</comment>
<feature type="region of interest" description="Disordered" evidence="1">
    <location>
        <begin position="1"/>
        <end position="61"/>
    </location>
</feature>